<dbReference type="SUPFAM" id="SSF52141">
    <property type="entry name" value="Uracil-DNA glycosylase-like"/>
    <property type="match status" value="1"/>
</dbReference>
<organism evidence="10 11">
    <name type="scientific">Lutzomyia longipalpis</name>
    <name type="common">Sand fly</name>
    <dbReference type="NCBI Taxonomy" id="7200"/>
    <lineage>
        <taxon>Eukaryota</taxon>
        <taxon>Metazoa</taxon>
        <taxon>Ecdysozoa</taxon>
        <taxon>Arthropoda</taxon>
        <taxon>Hexapoda</taxon>
        <taxon>Insecta</taxon>
        <taxon>Pterygota</taxon>
        <taxon>Neoptera</taxon>
        <taxon>Endopterygota</taxon>
        <taxon>Diptera</taxon>
        <taxon>Nematocera</taxon>
        <taxon>Psychodoidea</taxon>
        <taxon>Psychodidae</taxon>
        <taxon>Lutzomyia</taxon>
        <taxon>Lutzomyia</taxon>
    </lineage>
</organism>
<dbReference type="GO" id="GO:0017065">
    <property type="term" value="F:single-strand selective uracil DNA N-glycosylase activity"/>
    <property type="evidence" value="ECO:0007669"/>
    <property type="project" value="InterPro"/>
</dbReference>
<dbReference type="EMBL" id="AJWK01006235">
    <property type="status" value="NOT_ANNOTATED_CDS"/>
    <property type="molecule type" value="Genomic_DNA"/>
</dbReference>
<comment type="similarity">
    <text evidence="2">Belongs to the uracil-DNA glycosylase (UDG) superfamily. SMUG1 family.</text>
</comment>
<dbReference type="VEuPathDB" id="VectorBase:LLONM1_011110"/>
<dbReference type="InterPro" id="IPR005122">
    <property type="entry name" value="Uracil-DNA_glycosylase-like"/>
</dbReference>
<dbReference type="VEuPathDB" id="VectorBase:LLOJ001870"/>
<dbReference type="FunFam" id="3.40.470.10:FF:000005">
    <property type="entry name" value="Single-strand selective monofunctional uracil DNA glycosylase"/>
    <property type="match status" value="1"/>
</dbReference>
<dbReference type="Gene3D" id="3.40.470.10">
    <property type="entry name" value="Uracil-DNA glycosylase-like domain"/>
    <property type="match status" value="1"/>
</dbReference>
<comment type="subcellular location">
    <subcellularLocation>
        <location evidence="1">Nucleus</location>
    </subcellularLocation>
</comment>
<dbReference type="CDD" id="cd19374">
    <property type="entry name" value="UDG-F3_SMUG1-like"/>
    <property type="match status" value="1"/>
</dbReference>
<accession>A0A1B0CC90</accession>
<dbReference type="GO" id="GO:0005634">
    <property type="term" value="C:nucleus"/>
    <property type="evidence" value="ECO:0007669"/>
    <property type="project" value="UniProtKB-SubCell"/>
</dbReference>
<feature type="compositionally biased region" description="Polar residues" evidence="8">
    <location>
        <begin position="10"/>
        <end position="19"/>
    </location>
</feature>
<name>A0A1B0CC90_LUTLO</name>
<feature type="region of interest" description="Disordered" evidence="8">
    <location>
        <begin position="1"/>
        <end position="25"/>
    </location>
</feature>
<dbReference type="InterPro" id="IPR039134">
    <property type="entry name" value="SMUG1"/>
</dbReference>
<dbReference type="AlphaFoldDB" id="A0A1B0CC90"/>
<reference evidence="10" key="1">
    <citation type="submission" date="2020-05" db="UniProtKB">
        <authorList>
            <consortium name="EnsemblMetazoa"/>
        </authorList>
    </citation>
    <scope>IDENTIFICATION</scope>
    <source>
        <strain evidence="10">Jacobina</strain>
    </source>
</reference>
<evidence type="ECO:0000256" key="7">
    <source>
        <dbReference type="ARBA" id="ARBA00023242"/>
    </source>
</evidence>
<evidence type="ECO:0000256" key="2">
    <source>
        <dbReference type="ARBA" id="ARBA00007889"/>
    </source>
</evidence>
<keyword evidence="7" id="KW-0539">Nucleus</keyword>
<evidence type="ECO:0000313" key="11">
    <source>
        <dbReference type="Proteomes" id="UP000092461"/>
    </source>
</evidence>
<dbReference type="EnsemblMetazoa" id="LLOJ001870-RA">
    <property type="protein sequence ID" value="LLOJ001870-PA"/>
    <property type="gene ID" value="LLOJ001870"/>
</dbReference>
<keyword evidence="11" id="KW-1185">Reference proteome</keyword>
<evidence type="ECO:0000256" key="6">
    <source>
        <dbReference type="ARBA" id="ARBA00023204"/>
    </source>
</evidence>
<evidence type="ECO:0000256" key="5">
    <source>
        <dbReference type="ARBA" id="ARBA00023125"/>
    </source>
</evidence>
<evidence type="ECO:0000256" key="4">
    <source>
        <dbReference type="ARBA" id="ARBA00022801"/>
    </source>
</evidence>
<dbReference type="PANTHER" id="PTHR13235">
    <property type="entry name" value="SINGLE-STRAND SELECTIVE MONOFUNCTIONAL URACIL DNA GLYCOSYLASE"/>
    <property type="match status" value="1"/>
</dbReference>
<keyword evidence="3" id="KW-0227">DNA damage</keyword>
<evidence type="ECO:0000259" key="9">
    <source>
        <dbReference type="Pfam" id="PF03167"/>
    </source>
</evidence>
<evidence type="ECO:0000256" key="1">
    <source>
        <dbReference type="ARBA" id="ARBA00004123"/>
    </source>
</evidence>
<feature type="domain" description="Uracil-DNA glycosylase-like" evidence="9">
    <location>
        <begin position="89"/>
        <end position="271"/>
    </location>
</feature>
<evidence type="ECO:0000313" key="10">
    <source>
        <dbReference type="EnsemblMetazoa" id="LLOJ001870-PA"/>
    </source>
</evidence>
<dbReference type="GO" id="GO:0003677">
    <property type="term" value="F:DNA binding"/>
    <property type="evidence" value="ECO:0007669"/>
    <property type="project" value="UniProtKB-KW"/>
</dbReference>
<dbReference type="Pfam" id="PF03167">
    <property type="entry name" value="UDG"/>
    <property type="match status" value="1"/>
</dbReference>
<proteinExistence type="inferred from homology"/>
<protein>
    <recommendedName>
        <fullName evidence="9">Uracil-DNA glycosylase-like domain-containing protein</fullName>
    </recommendedName>
</protein>
<keyword evidence="6" id="KW-0234">DNA repair</keyword>
<keyword evidence="4" id="KW-0378">Hydrolase</keyword>
<dbReference type="GO" id="GO:0000703">
    <property type="term" value="F:oxidized pyrimidine nucleobase lesion DNA N-glycosylase activity"/>
    <property type="evidence" value="ECO:0007669"/>
    <property type="project" value="TreeGrafter"/>
</dbReference>
<dbReference type="GO" id="GO:0006284">
    <property type="term" value="P:base-excision repair"/>
    <property type="evidence" value="ECO:0007669"/>
    <property type="project" value="InterPro"/>
</dbReference>
<evidence type="ECO:0000256" key="3">
    <source>
        <dbReference type="ARBA" id="ARBA00022763"/>
    </source>
</evidence>
<dbReference type="InterPro" id="IPR036895">
    <property type="entry name" value="Uracil-DNA_glycosylase-like_sf"/>
</dbReference>
<sequence length="290" mass="33140">MLSKKLKRNLSGNLQSADNLQEEPTAKETELGGAITSNLFSIPLWQKLYDVEIRMNAELRELQFSAPVSAVYNPIEYASELHCAYMKKFLNDRKHILLVGMNPGPWGMCQTGVPFGYIPAIRDWMKLEGNVEKPPGELSVRPVEGLKCTRAEQSGQRFWGLFESLCGPPENFFENCFVYNLCPLAFFHSSGRNITPAELKGTEKRKLQEICNKSLAEAINLLEPRIIISIGRYVEDRVKELFKQNAIDSSIAHKCLPHPSPRSLNNTNWDEKARKWLIENDIDRFLRKLQ</sequence>
<keyword evidence="5" id="KW-0238">DNA-binding</keyword>
<dbReference type="Proteomes" id="UP000092461">
    <property type="component" value="Unassembled WGS sequence"/>
</dbReference>
<evidence type="ECO:0000256" key="8">
    <source>
        <dbReference type="SAM" id="MobiDB-lite"/>
    </source>
</evidence>
<dbReference type="PANTHER" id="PTHR13235:SF2">
    <property type="entry name" value="SINGLE-STRAND SELECTIVE MONOFUNCTIONAL URACIL DNA GLYCOSYLASE"/>
    <property type="match status" value="1"/>
</dbReference>